<sequence>MLQNLTGWHALIVLAVVLLFFGAAKLPRLAKSLGESARILKTEVQDSKPAETAAPTSPVATAPVVTTAPVTVPADAAAASADTAPDAALAPREAVSLADRR</sequence>
<proteinExistence type="inferred from homology"/>
<feature type="transmembrane region" description="Helical" evidence="9">
    <location>
        <begin position="6"/>
        <end position="24"/>
    </location>
</feature>
<dbReference type="HAMAP" id="MF_00236">
    <property type="entry name" value="TatA_E"/>
    <property type="match status" value="1"/>
</dbReference>
<dbReference type="Proteomes" id="UP001165580">
    <property type="component" value="Unassembled WGS sequence"/>
</dbReference>
<keyword evidence="11" id="KW-1185">Reference proteome</keyword>
<evidence type="ECO:0000256" key="1">
    <source>
        <dbReference type="ARBA" id="ARBA00004162"/>
    </source>
</evidence>
<evidence type="ECO:0000256" key="4">
    <source>
        <dbReference type="ARBA" id="ARBA00022692"/>
    </source>
</evidence>
<dbReference type="Pfam" id="PF02416">
    <property type="entry name" value="TatA_B_E"/>
    <property type="match status" value="1"/>
</dbReference>
<protein>
    <recommendedName>
        <fullName evidence="9">Sec-independent protein translocase protein TatA</fullName>
    </recommendedName>
</protein>
<evidence type="ECO:0000256" key="6">
    <source>
        <dbReference type="ARBA" id="ARBA00022989"/>
    </source>
</evidence>
<keyword evidence="3 9" id="KW-1003">Cell membrane</keyword>
<dbReference type="PANTHER" id="PTHR42982">
    <property type="entry name" value="SEC-INDEPENDENT PROTEIN TRANSLOCASE PROTEIN TATA"/>
    <property type="match status" value="1"/>
</dbReference>
<evidence type="ECO:0000313" key="11">
    <source>
        <dbReference type="Proteomes" id="UP001165580"/>
    </source>
</evidence>
<keyword evidence="5 9" id="KW-0653">Protein transport</keyword>
<keyword evidence="7 9" id="KW-0811">Translocation</keyword>
<keyword evidence="6 9" id="KW-1133">Transmembrane helix</keyword>
<evidence type="ECO:0000256" key="7">
    <source>
        <dbReference type="ARBA" id="ARBA00023010"/>
    </source>
</evidence>
<evidence type="ECO:0000256" key="9">
    <source>
        <dbReference type="HAMAP-Rule" id="MF_00236"/>
    </source>
</evidence>
<accession>A0ABT2GBH3</accession>
<dbReference type="Gene3D" id="1.20.5.3310">
    <property type="match status" value="1"/>
</dbReference>
<dbReference type="InterPro" id="IPR006312">
    <property type="entry name" value="TatA/E"/>
</dbReference>
<gene>
    <name evidence="9" type="primary">tatA</name>
    <name evidence="10" type="ORF">NVV95_03195</name>
</gene>
<evidence type="ECO:0000256" key="2">
    <source>
        <dbReference type="ARBA" id="ARBA00022448"/>
    </source>
</evidence>
<comment type="function">
    <text evidence="9">Part of the twin-arginine translocation (Tat) system that transports large folded proteins containing a characteristic twin-arginine motif in their signal peptide across membranes. TatA could form the protein-conducting channel of the Tat system.</text>
</comment>
<comment type="similarity">
    <text evidence="9">Belongs to the TatA/E family.</text>
</comment>
<dbReference type="InterPro" id="IPR003369">
    <property type="entry name" value="TatA/B/E"/>
</dbReference>
<evidence type="ECO:0000256" key="5">
    <source>
        <dbReference type="ARBA" id="ARBA00022927"/>
    </source>
</evidence>
<keyword evidence="4 9" id="KW-0812">Transmembrane</keyword>
<keyword evidence="8 9" id="KW-0472">Membrane</keyword>
<reference evidence="10" key="1">
    <citation type="submission" date="2022-08" db="EMBL/GenBank/DDBJ databases">
        <authorList>
            <person name="Deng Y."/>
            <person name="Han X.-F."/>
            <person name="Zhang Y.-Q."/>
        </authorList>
    </citation>
    <scope>NUCLEOTIDE SEQUENCE</scope>
    <source>
        <strain evidence="10">CPCC 205716</strain>
    </source>
</reference>
<evidence type="ECO:0000256" key="3">
    <source>
        <dbReference type="ARBA" id="ARBA00022475"/>
    </source>
</evidence>
<keyword evidence="2 9" id="KW-0813">Transport</keyword>
<dbReference type="PANTHER" id="PTHR42982:SF8">
    <property type="entry name" value="SEC-INDEPENDENT PROTEIN TRANSLOCASE PROTEIN TATA"/>
    <property type="match status" value="1"/>
</dbReference>
<name>A0ABT2GBH3_9MICO</name>
<evidence type="ECO:0000313" key="10">
    <source>
        <dbReference type="EMBL" id="MCS5713557.1"/>
    </source>
</evidence>
<comment type="subcellular location">
    <subcellularLocation>
        <location evidence="1 9">Cell membrane</location>
        <topology evidence="1 9">Single-pass membrane protein</topology>
    </subcellularLocation>
</comment>
<comment type="caution">
    <text evidence="10">The sequence shown here is derived from an EMBL/GenBank/DDBJ whole genome shotgun (WGS) entry which is preliminary data.</text>
</comment>
<dbReference type="EMBL" id="JANTEZ010000001">
    <property type="protein sequence ID" value="MCS5713557.1"/>
    <property type="molecule type" value="Genomic_DNA"/>
</dbReference>
<organism evidence="10 11">
    <name type="scientific">Herbiconiux gentiana</name>
    <dbReference type="NCBI Taxonomy" id="2970912"/>
    <lineage>
        <taxon>Bacteria</taxon>
        <taxon>Bacillati</taxon>
        <taxon>Actinomycetota</taxon>
        <taxon>Actinomycetes</taxon>
        <taxon>Micrococcales</taxon>
        <taxon>Microbacteriaceae</taxon>
        <taxon>Herbiconiux</taxon>
    </lineage>
</organism>
<comment type="subunit">
    <text evidence="9">The Tat system comprises two distinct complexes: a TatABC complex, containing multiple copies of TatA, TatB and TatC subunits, and a separate TatA complex, containing only TatA subunits. Substrates initially bind to the TatABC complex, which probably triggers association of the separate TatA complex to form the active translocon.</text>
</comment>
<evidence type="ECO:0000256" key="8">
    <source>
        <dbReference type="ARBA" id="ARBA00023136"/>
    </source>
</evidence>